<dbReference type="OrthoDB" id="8454096at2"/>
<protein>
    <submittedName>
        <fullName evidence="2">MarR family transcriptional regulator protein</fullName>
    </submittedName>
</protein>
<sequence length="176" mass="19175">MIAARISGIFQFDRNALTANIFITGILAKGNQPADWVSCPLNRIPKMSIYPLMSLNAIDGMTGVSAPIDGIERLEQILAAVPVTLGLPQLQAIVAVGASPGLSVNELAERLNVPQQTASRYVAQLMGRYQEVGENDVLQPIVEQRVSLSDPRKRALYLTWHGRTMIAKLIAVGWKN</sequence>
<dbReference type="HOGENOM" id="CLU_1523955_0_0_5"/>
<dbReference type="KEGG" id="rei:IE4771_PB00006"/>
<evidence type="ECO:0000313" key="3">
    <source>
        <dbReference type="Proteomes" id="UP000027180"/>
    </source>
</evidence>
<dbReference type="InterPro" id="IPR036390">
    <property type="entry name" value="WH_DNA-bd_sf"/>
</dbReference>
<organism evidence="2 3">
    <name type="scientific">Rhizobium etli bv. mimosae str. IE4771</name>
    <dbReference type="NCBI Taxonomy" id="1432050"/>
    <lineage>
        <taxon>Bacteria</taxon>
        <taxon>Pseudomonadati</taxon>
        <taxon>Pseudomonadota</taxon>
        <taxon>Alphaproteobacteria</taxon>
        <taxon>Hyphomicrobiales</taxon>
        <taxon>Rhizobiaceae</taxon>
        <taxon>Rhizobium/Agrobacterium group</taxon>
        <taxon>Rhizobium</taxon>
    </lineage>
</organism>
<dbReference type="EMBL" id="CP006988">
    <property type="protein sequence ID" value="AIC29741.1"/>
    <property type="molecule type" value="Genomic_DNA"/>
</dbReference>
<dbReference type="InterPro" id="IPR036388">
    <property type="entry name" value="WH-like_DNA-bd_sf"/>
</dbReference>
<accession>A0A060IDF3</accession>
<dbReference type="SUPFAM" id="SSF46785">
    <property type="entry name" value="Winged helix' DNA-binding domain"/>
    <property type="match status" value="1"/>
</dbReference>
<evidence type="ECO:0000259" key="1">
    <source>
        <dbReference type="Pfam" id="PF12802"/>
    </source>
</evidence>
<name>A0A060IDF3_RHIET</name>
<dbReference type="Gene3D" id="1.10.10.10">
    <property type="entry name" value="Winged helix-like DNA-binding domain superfamily/Winged helix DNA-binding domain"/>
    <property type="match status" value="1"/>
</dbReference>
<dbReference type="AlphaFoldDB" id="A0A060IDF3"/>
<feature type="domain" description="HTH marR-type" evidence="1">
    <location>
        <begin position="85"/>
        <end position="126"/>
    </location>
</feature>
<reference evidence="2 3" key="1">
    <citation type="submission" date="2013-12" db="EMBL/GenBank/DDBJ databases">
        <title>Complete genome sequence of Rhizobium etli bv. mimosae IE4771.</title>
        <authorList>
            <person name="Bustos P."/>
            <person name="Santamaria R.I."/>
            <person name="Lozano L."/>
            <person name="Ormeno-Orrillo E."/>
            <person name="Rogel M.A."/>
            <person name="Romero D."/>
            <person name="Cevallos M.A."/>
            <person name="Martinez-Romero E."/>
            <person name="Gonzalez V."/>
        </authorList>
    </citation>
    <scope>NUCLEOTIDE SEQUENCE [LARGE SCALE GENOMIC DNA]</scope>
    <source>
        <strain evidence="2 3">IE4771</strain>
        <plasmid evidence="3">Plasmid pRetIE4771b</plasmid>
    </source>
</reference>
<proteinExistence type="predicted"/>
<keyword evidence="2" id="KW-0614">Plasmid</keyword>
<gene>
    <name evidence="2" type="ORF">IE4771_PB00006</name>
</gene>
<dbReference type="Pfam" id="PF12802">
    <property type="entry name" value="MarR_2"/>
    <property type="match status" value="1"/>
</dbReference>
<dbReference type="Proteomes" id="UP000027180">
    <property type="component" value="Plasmid pRetIE4771b"/>
</dbReference>
<dbReference type="GO" id="GO:0003700">
    <property type="term" value="F:DNA-binding transcription factor activity"/>
    <property type="evidence" value="ECO:0007669"/>
    <property type="project" value="InterPro"/>
</dbReference>
<dbReference type="InterPro" id="IPR000835">
    <property type="entry name" value="HTH_MarR-typ"/>
</dbReference>
<geneLocation type="plasmid" evidence="2 3">
    <name>pRetIE4771b</name>
</geneLocation>
<evidence type="ECO:0000313" key="2">
    <source>
        <dbReference type="EMBL" id="AIC29741.1"/>
    </source>
</evidence>